<keyword evidence="4" id="KW-1185">Reference proteome</keyword>
<dbReference type="AlphaFoldDB" id="A0A1W0WNG7"/>
<reference evidence="4" key="1">
    <citation type="submission" date="2017-01" db="EMBL/GenBank/DDBJ databases">
        <title>Comparative genomics of anhydrobiosis in the tardigrade Hypsibius dujardini.</title>
        <authorList>
            <person name="Yoshida Y."/>
            <person name="Koutsovoulos G."/>
            <person name="Laetsch D."/>
            <person name="Stevens L."/>
            <person name="Kumar S."/>
            <person name="Horikawa D."/>
            <person name="Ishino K."/>
            <person name="Komine S."/>
            <person name="Tomita M."/>
            <person name="Blaxter M."/>
            <person name="Arakawa K."/>
        </authorList>
    </citation>
    <scope>NUCLEOTIDE SEQUENCE [LARGE SCALE GENOMIC DNA]</scope>
    <source>
        <strain evidence="4">Z151</strain>
    </source>
</reference>
<dbReference type="PANTHER" id="PTHR22933">
    <property type="entry name" value="FI18007P1-RELATED"/>
    <property type="match status" value="1"/>
</dbReference>
<evidence type="ECO:0000313" key="3">
    <source>
        <dbReference type="EMBL" id="OQV16673.1"/>
    </source>
</evidence>
<protein>
    <recommendedName>
        <fullName evidence="2">Chitin-binding type-2 domain-containing protein</fullName>
    </recommendedName>
</protein>
<dbReference type="PANTHER" id="PTHR22933:SF31">
    <property type="entry name" value="FI18007P1"/>
    <property type="match status" value="1"/>
</dbReference>
<gene>
    <name evidence="3" type="ORF">BV898_09184</name>
</gene>
<dbReference type="PROSITE" id="PS50940">
    <property type="entry name" value="CHIT_BIND_II"/>
    <property type="match status" value="1"/>
</dbReference>
<dbReference type="InterPro" id="IPR052976">
    <property type="entry name" value="Scoloptoxin-like"/>
</dbReference>
<feature type="chain" id="PRO_5013252475" description="Chitin-binding type-2 domain-containing protein" evidence="1">
    <location>
        <begin position="27"/>
        <end position="207"/>
    </location>
</feature>
<name>A0A1W0WNG7_HYPEX</name>
<dbReference type="InterPro" id="IPR036508">
    <property type="entry name" value="Chitin-bd_dom_sf"/>
</dbReference>
<dbReference type="InterPro" id="IPR002557">
    <property type="entry name" value="Chitin-bd_dom"/>
</dbReference>
<dbReference type="Proteomes" id="UP000192578">
    <property type="component" value="Unassembled WGS sequence"/>
</dbReference>
<comment type="caution">
    <text evidence="3">The sequence shown here is derived from an EMBL/GenBank/DDBJ whole genome shotgun (WGS) entry which is preliminary data.</text>
</comment>
<sequence length="207" mass="22725">MRTNTNCAWYPKLILVLLLVGGLADGQQQRASPAGTPNVFELLLQSKPALHPDAVSSWLRGAAPGASSHPTLTVIPTTSFSCEDVAGPGYYADPETQCQVFHRCDRHGVNSSYLCASGTIFNQITLTCDWWYNIDCNKAKTLYEYTNSRLYMAPGTPLFESPPADWQAPVADTQPKSWSSSGARAAKLVTSKGKVRRYHKQITTIQQ</sequence>
<dbReference type="OrthoDB" id="10052888at2759"/>
<organism evidence="3 4">
    <name type="scientific">Hypsibius exemplaris</name>
    <name type="common">Freshwater tardigrade</name>
    <dbReference type="NCBI Taxonomy" id="2072580"/>
    <lineage>
        <taxon>Eukaryota</taxon>
        <taxon>Metazoa</taxon>
        <taxon>Ecdysozoa</taxon>
        <taxon>Tardigrada</taxon>
        <taxon>Eutardigrada</taxon>
        <taxon>Parachela</taxon>
        <taxon>Hypsibioidea</taxon>
        <taxon>Hypsibiidae</taxon>
        <taxon>Hypsibius</taxon>
    </lineage>
</organism>
<feature type="signal peptide" evidence="1">
    <location>
        <begin position="1"/>
        <end position="26"/>
    </location>
</feature>
<dbReference type="GO" id="GO:0005576">
    <property type="term" value="C:extracellular region"/>
    <property type="evidence" value="ECO:0007669"/>
    <property type="project" value="InterPro"/>
</dbReference>
<evidence type="ECO:0000256" key="1">
    <source>
        <dbReference type="SAM" id="SignalP"/>
    </source>
</evidence>
<dbReference type="SMART" id="SM00494">
    <property type="entry name" value="ChtBD2"/>
    <property type="match status" value="1"/>
</dbReference>
<accession>A0A1W0WNG7</accession>
<evidence type="ECO:0000313" key="4">
    <source>
        <dbReference type="Proteomes" id="UP000192578"/>
    </source>
</evidence>
<evidence type="ECO:0000259" key="2">
    <source>
        <dbReference type="PROSITE" id="PS50940"/>
    </source>
</evidence>
<dbReference type="GO" id="GO:0008061">
    <property type="term" value="F:chitin binding"/>
    <property type="evidence" value="ECO:0007669"/>
    <property type="project" value="InterPro"/>
</dbReference>
<dbReference type="EMBL" id="MTYJ01000071">
    <property type="protein sequence ID" value="OQV16673.1"/>
    <property type="molecule type" value="Genomic_DNA"/>
</dbReference>
<dbReference type="Pfam" id="PF01607">
    <property type="entry name" value="CBM_14"/>
    <property type="match status" value="1"/>
</dbReference>
<feature type="domain" description="Chitin-binding type-2" evidence="2">
    <location>
        <begin position="79"/>
        <end position="138"/>
    </location>
</feature>
<dbReference type="SUPFAM" id="SSF57625">
    <property type="entry name" value="Invertebrate chitin-binding proteins"/>
    <property type="match status" value="1"/>
</dbReference>
<keyword evidence="1" id="KW-0732">Signal</keyword>
<dbReference type="Gene3D" id="2.170.140.10">
    <property type="entry name" value="Chitin binding domain"/>
    <property type="match status" value="1"/>
</dbReference>
<proteinExistence type="predicted"/>